<reference evidence="2" key="1">
    <citation type="journal article" date="2019" name="Int. J. Syst. Evol. Microbiol.">
        <title>The Global Catalogue of Microorganisms (GCM) 10K type strain sequencing project: providing services to taxonomists for standard genome sequencing and annotation.</title>
        <authorList>
            <consortium name="The Broad Institute Genomics Platform"/>
            <consortium name="The Broad Institute Genome Sequencing Center for Infectious Disease"/>
            <person name="Wu L."/>
            <person name="Ma J."/>
        </authorList>
    </citation>
    <scope>NUCLEOTIDE SEQUENCE [LARGE SCALE GENOMIC DNA]</scope>
    <source>
        <strain evidence="2">JCM 16545</strain>
    </source>
</reference>
<protein>
    <submittedName>
        <fullName evidence="1">Uncharacterized protein</fullName>
    </submittedName>
</protein>
<organism evidence="1 2">
    <name type="scientific">Rubritalea spongiae</name>
    <dbReference type="NCBI Taxonomy" id="430797"/>
    <lineage>
        <taxon>Bacteria</taxon>
        <taxon>Pseudomonadati</taxon>
        <taxon>Verrucomicrobiota</taxon>
        <taxon>Verrucomicrobiia</taxon>
        <taxon>Verrucomicrobiales</taxon>
        <taxon>Rubritaleaceae</taxon>
        <taxon>Rubritalea</taxon>
    </lineage>
</organism>
<dbReference type="EMBL" id="JBHUJC010000005">
    <property type="protein sequence ID" value="MFD2275373.1"/>
    <property type="molecule type" value="Genomic_DNA"/>
</dbReference>
<sequence>MKYLIPLLLTISATATEMTTQEVTASDVAVMLELTPDKLDIRKTQITLNHPQVCELEITSSTGNKNILKLPGKHSKVTLIRYTTQNNKELKQCELRLIGTDSSAVSSYFFYERSKAPFTREKVVDGVYTITAGESDKLKNIEYEVRLLTN</sequence>
<name>A0ABW5E271_9BACT</name>
<dbReference type="RefSeq" id="WP_377092557.1">
    <property type="nucleotide sequence ID" value="NZ_JBHSJM010000001.1"/>
</dbReference>
<evidence type="ECO:0000313" key="1">
    <source>
        <dbReference type="EMBL" id="MFD2275373.1"/>
    </source>
</evidence>
<evidence type="ECO:0000313" key="2">
    <source>
        <dbReference type="Proteomes" id="UP001597297"/>
    </source>
</evidence>
<dbReference type="Proteomes" id="UP001597297">
    <property type="component" value="Unassembled WGS sequence"/>
</dbReference>
<proteinExistence type="predicted"/>
<keyword evidence="2" id="KW-1185">Reference proteome</keyword>
<gene>
    <name evidence="1" type="ORF">ACFSQZ_02725</name>
</gene>
<accession>A0ABW5E271</accession>
<comment type="caution">
    <text evidence="1">The sequence shown here is derived from an EMBL/GenBank/DDBJ whole genome shotgun (WGS) entry which is preliminary data.</text>
</comment>